<feature type="coiled-coil region" evidence="1">
    <location>
        <begin position="39"/>
        <end position="69"/>
    </location>
</feature>
<protein>
    <submittedName>
        <fullName evidence="3">DUF1566 domain-containing protein</fullName>
    </submittedName>
</protein>
<dbReference type="Proteomes" id="UP001308005">
    <property type="component" value="Unassembled WGS sequence"/>
</dbReference>
<dbReference type="EMBL" id="JAYMYJ010000145">
    <property type="protein sequence ID" value="MEB4592927.1"/>
    <property type="molecule type" value="Genomic_DNA"/>
</dbReference>
<proteinExistence type="predicted"/>
<dbReference type="Pfam" id="PF07603">
    <property type="entry name" value="Lcl_C"/>
    <property type="match status" value="1"/>
</dbReference>
<comment type="caution">
    <text evidence="3">The sequence shown here is derived from an EMBL/GenBank/DDBJ whole genome shotgun (WGS) entry which is preliminary data.</text>
</comment>
<feature type="domain" description="Lcl C-terminal" evidence="2">
    <location>
        <begin position="245"/>
        <end position="362"/>
    </location>
</feature>
<evidence type="ECO:0000259" key="2">
    <source>
        <dbReference type="Pfam" id="PF07603"/>
    </source>
</evidence>
<gene>
    <name evidence="3" type="ORF">VSS37_18250</name>
</gene>
<name>A0ABU6D3N4_9GAMM</name>
<evidence type="ECO:0000256" key="1">
    <source>
        <dbReference type="SAM" id="Coils"/>
    </source>
</evidence>
<keyword evidence="1" id="KW-0175">Coiled coil</keyword>
<evidence type="ECO:0000313" key="3">
    <source>
        <dbReference type="EMBL" id="MEB4592927.1"/>
    </source>
</evidence>
<evidence type="ECO:0000313" key="4">
    <source>
        <dbReference type="Proteomes" id="UP001308005"/>
    </source>
</evidence>
<organism evidence="3 4">
    <name type="scientific">Candidatus Thiothrix phosphatis</name>
    <dbReference type="NCBI Taxonomy" id="3112415"/>
    <lineage>
        <taxon>Bacteria</taxon>
        <taxon>Pseudomonadati</taxon>
        <taxon>Pseudomonadota</taxon>
        <taxon>Gammaproteobacteria</taxon>
        <taxon>Thiotrichales</taxon>
        <taxon>Thiotrichaceae</taxon>
        <taxon>Thiothrix</taxon>
    </lineage>
</organism>
<sequence>MEINSSNKLQGLKNSGWLVAGVLTSSILTACGGGGGPSAEELAAQAAAAQAAAAQAAAAQAAAAQAAAEQAAAAQAAAAQAAADKAAAITAARQVISDAVIAAGKEAQSAQTASSTAQSVAKQAEQQASSYPEAATSLAATKESALQASQAANSAAEQKTIAESAETDAQNSQDLAVIQAAAQKAKSAADSAKTARLAAEKALQSTQTAAQKVAADVAAAQATRRYTKLDANGNALPMTASSWSCVKDNNTGLVWEEKTNDGGLRDKNWRYRHLHNSGGYAGTVDYNGKVMCKGLGFCDPYTYISAVQGQALCGRTSWRLPVKSEFGTIAKINSGGVPPHIDQSVFPDVINKPYEAAYCTENMIRDPAECGYAAGTEVHYNSDGRIECNYQGVDFGLPLQNGIQTQSNLEMSILVPLRFYGEVQDGKPLWPSANWICYTRLVSSR</sequence>
<keyword evidence="4" id="KW-1185">Reference proteome</keyword>
<reference evidence="4" key="1">
    <citation type="submission" date="2023-07" db="EMBL/GenBank/DDBJ databases">
        <title>The carbon used by Thiothrix.</title>
        <authorList>
            <person name="Chen L."/>
        </authorList>
    </citation>
    <scope>NUCLEOTIDE SEQUENCE [LARGE SCALE GENOMIC DNA]</scope>
</reference>
<dbReference type="RefSeq" id="WP_324697487.1">
    <property type="nucleotide sequence ID" value="NZ_JAYMYJ010000145.1"/>
</dbReference>
<dbReference type="InterPro" id="IPR011460">
    <property type="entry name" value="Lcl_C"/>
</dbReference>
<accession>A0ABU6D3N4</accession>